<dbReference type="InterPro" id="IPR016181">
    <property type="entry name" value="Acyl_CoA_acyltransferase"/>
</dbReference>
<dbReference type="Gene3D" id="3.40.630.30">
    <property type="match status" value="1"/>
</dbReference>
<dbReference type="OrthoDB" id="410198at2759"/>
<dbReference type="PANTHER" id="PTHR42791:SF1">
    <property type="entry name" value="N-ACETYLTRANSFERASE DOMAIN-CONTAINING PROTEIN"/>
    <property type="match status" value="1"/>
</dbReference>
<dbReference type="SUPFAM" id="SSF55729">
    <property type="entry name" value="Acyl-CoA N-acyltransferases (Nat)"/>
    <property type="match status" value="1"/>
</dbReference>
<evidence type="ECO:0000313" key="2">
    <source>
        <dbReference type="Proteomes" id="UP000887226"/>
    </source>
</evidence>
<evidence type="ECO:0000313" key="1">
    <source>
        <dbReference type="EMBL" id="KAG9240682.1"/>
    </source>
</evidence>
<organism evidence="1 2">
    <name type="scientific">Calycina marina</name>
    <dbReference type="NCBI Taxonomy" id="1763456"/>
    <lineage>
        <taxon>Eukaryota</taxon>
        <taxon>Fungi</taxon>
        <taxon>Dikarya</taxon>
        <taxon>Ascomycota</taxon>
        <taxon>Pezizomycotina</taxon>
        <taxon>Leotiomycetes</taxon>
        <taxon>Helotiales</taxon>
        <taxon>Pezizellaceae</taxon>
        <taxon>Calycina</taxon>
    </lineage>
</organism>
<comment type="caution">
    <text evidence="1">The sequence shown here is derived from an EMBL/GenBank/DDBJ whole genome shotgun (WGS) entry which is preliminary data.</text>
</comment>
<evidence type="ECO:0008006" key="3">
    <source>
        <dbReference type="Google" id="ProtNLM"/>
    </source>
</evidence>
<dbReference type="Proteomes" id="UP000887226">
    <property type="component" value="Unassembled WGS sequence"/>
</dbReference>
<proteinExistence type="predicted"/>
<dbReference type="PANTHER" id="PTHR42791">
    <property type="entry name" value="GNAT FAMILY ACETYLTRANSFERASE"/>
    <property type="match status" value="1"/>
</dbReference>
<sequence length="239" mass="27228">MVDSMDTTNPAKKNDSARKIPLTEAKKAAASLAESFADDVIARYYLQLSDSIRPLNASQAKLNLRVYECLTTAHCYKGLVIVAGPSYEAVGLWLPPGSAWNWRTYWRSGMWSLWLRLGLEGRKRLFGSWDMFEEGMKSVMGSRSSITWVLTDLGTLESSRRQGYAKRVTEYGLALADAQSQPAYVECCDYNVSFYEKFGFRKRGTLLLDRAQDPIILHTMVREPEDLHLRQKIQRLELV</sequence>
<protein>
    <recommendedName>
        <fullName evidence="3">N-acetyltransferase domain-containing protein</fullName>
    </recommendedName>
</protein>
<reference evidence="1" key="1">
    <citation type="journal article" date="2021" name="IMA Fungus">
        <title>Genomic characterization of three marine fungi, including Emericellopsis atlantica sp. nov. with signatures of a generalist lifestyle and marine biomass degradation.</title>
        <authorList>
            <person name="Hagestad O.C."/>
            <person name="Hou L."/>
            <person name="Andersen J.H."/>
            <person name="Hansen E.H."/>
            <person name="Altermark B."/>
            <person name="Li C."/>
            <person name="Kuhnert E."/>
            <person name="Cox R.J."/>
            <person name="Crous P.W."/>
            <person name="Spatafora J.W."/>
            <person name="Lail K."/>
            <person name="Amirebrahimi M."/>
            <person name="Lipzen A."/>
            <person name="Pangilinan J."/>
            <person name="Andreopoulos W."/>
            <person name="Hayes R.D."/>
            <person name="Ng V."/>
            <person name="Grigoriev I.V."/>
            <person name="Jackson S.A."/>
            <person name="Sutton T.D.S."/>
            <person name="Dobson A.D.W."/>
            <person name="Rama T."/>
        </authorList>
    </citation>
    <scope>NUCLEOTIDE SEQUENCE</scope>
    <source>
        <strain evidence="1">TRa3180A</strain>
    </source>
</reference>
<dbReference type="InterPro" id="IPR052523">
    <property type="entry name" value="Trichothecene_AcTrans"/>
</dbReference>
<dbReference type="AlphaFoldDB" id="A0A9P7YVZ4"/>
<name>A0A9P7YVZ4_9HELO</name>
<dbReference type="EMBL" id="MU254371">
    <property type="protein sequence ID" value="KAG9240682.1"/>
    <property type="molecule type" value="Genomic_DNA"/>
</dbReference>
<accession>A0A9P7YVZ4</accession>
<gene>
    <name evidence="1" type="ORF">BJ878DRAFT_545993</name>
</gene>
<keyword evidence="2" id="KW-1185">Reference proteome</keyword>